<keyword evidence="2" id="KW-0503">Monooxygenase</keyword>
<sequence>MSVDIRTNSVKPIRNTFAHLARRFGDKPASRYQEIAYDVQSEVNFHYKPLWDPDGEIYDKRRTAITMADWYALKDPRQFYYGSYTTTRAKQQDALDRQLDFAEKRDLLRQLPEEVRAQIVFALLPLRHYEWGANMNNCFISAYGYGTAITQAAIMATTDRLGMAQHISRIGLLVDGNSGESLTRGRALWIDDPAWQGLRRRIERLFVTRDWFEVMVAQNLALDGLVYPFFFQQFDKHIAASHGTGLSTLTDYLLRWHEETAKWVDATVKTAAAENEQNRAAIVGWFLAWREAGIDALKPIAERVLGDAAEAALGAVAAQLDARAAKLGLKV</sequence>
<accession>A0A126SXT0</accession>
<dbReference type="AlphaFoldDB" id="A0A126SXT0"/>
<dbReference type="EMBL" id="KU144969">
    <property type="protein sequence ID" value="AMK59121.1"/>
    <property type="molecule type" value="Genomic_DNA"/>
</dbReference>
<name>A0A126SXT0_9BACT</name>
<keyword evidence="1" id="KW-0560">Oxidoreductase</keyword>
<dbReference type="GO" id="GO:0016709">
    <property type="term" value="F:oxidoreductase activity, acting on paired donors, with incorporation or reduction of molecular oxygen, NAD(P)H as one donor, and incorporation of one atom of oxygen"/>
    <property type="evidence" value="ECO:0007669"/>
    <property type="project" value="InterPro"/>
</dbReference>
<dbReference type="Pfam" id="PF02332">
    <property type="entry name" value="Phenol_Hydrox"/>
    <property type="match status" value="1"/>
</dbReference>
<dbReference type="InterPro" id="IPR012078">
    <property type="entry name" value="MP_mOase_hydro"/>
</dbReference>
<dbReference type="InterPro" id="IPR009078">
    <property type="entry name" value="Ferritin-like_SF"/>
</dbReference>
<dbReference type="InterPro" id="IPR003430">
    <property type="entry name" value="Phenol_Hydrox"/>
</dbReference>
<evidence type="ECO:0000313" key="3">
    <source>
        <dbReference type="EMBL" id="AMK59121.1"/>
    </source>
</evidence>
<dbReference type="GO" id="GO:0016787">
    <property type="term" value="F:hydrolase activity"/>
    <property type="evidence" value="ECO:0007669"/>
    <property type="project" value="UniProtKB-KW"/>
</dbReference>
<protein>
    <submittedName>
        <fullName evidence="3">Phenol hydrolase subunit beta</fullName>
    </submittedName>
</protein>
<proteinExistence type="predicted"/>
<dbReference type="Gene3D" id="1.10.620.20">
    <property type="entry name" value="Ribonucleotide Reductase, subunit A"/>
    <property type="match status" value="1"/>
</dbReference>
<evidence type="ECO:0000256" key="2">
    <source>
        <dbReference type="ARBA" id="ARBA00023033"/>
    </source>
</evidence>
<reference evidence="3" key="1">
    <citation type="journal article" date="2016" name="Appl. Environ. Microbiol.">
        <title>Functional Metagenomics of a Biostimulated Petroleum-Contaminated Soil Reveals an Extraordinary Diversity of Extradiol Dioxygenases.</title>
        <authorList>
            <person name="Terron-Gonzalez L."/>
            <person name="Martin-Cabello G."/>
            <person name="Ferrer M."/>
            <person name="Santero E."/>
        </authorList>
    </citation>
    <scope>NUCLEOTIDE SEQUENCE</scope>
</reference>
<dbReference type="SUPFAM" id="SSF47240">
    <property type="entry name" value="Ferritin-like"/>
    <property type="match status" value="1"/>
</dbReference>
<dbReference type="PIRSF" id="PIRSF000040">
    <property type="entry name" value="MMOH_comp"/>
    <property type="match status" value="1"/>
</dbReference>
<dbReference type="CDD" id="cd01058">
    <property type="entry name" value="AAMH_B"/>
    <property type="match status" value="1"/>
</dbReference>
<dbReference type="InterPro" id="IPR012348">
    <property type="entry name" value="RNR-like"/>
</dbReference>
<keyword evidence="3" id="KW-0378">Hydrolase</keyword>
<evidence type="ECO:0000256" key="1">
    <source>
        <dbReference type="ARBA" id="ARBA00023002"/>
    </source>
</evidence>
<organism evidence="3">
    <name type="scientific">uncultured bacterium UPO41</name>
    <dbReference type="NCBI Taxonomy" id="1776966"/>
    <lineage>
        <taxon>Bacteria</taxon>
        <taxon>environmental samples</taxon>
    </lineage>
</organism>